<keyword evidence="3" id="KW-1185">Reference proteome</keyword>
<proteinExistence type="predicted"/>
<evidence type="ECO:0000313" key="2">
    <source>
        <dbReference type="EMBL" id="BAD40001.1"/>
    </source>
</evidence>
<protein>
    <submittedName>
        <fullName evidence="2">Uncharacterized protein</fullName>
    </submittedName>
</protein>
<name>Q67QP2_SYMTH</name>
<organism evidence="2 3">
    <name type="scientific">Symbiobacterium thermophilum (strain DSM 24528 / JCM 14929 / IAM 14863 / T)</name>
    <dbReference type="NCBI Taxonomy" id="292459"/>
    <lineage>
        <taxon>Bacteria</taxon>
        <taxon>Bacillati</taxon>
        <taxon>Bacillota</taxon>
        <taxon>Clostridia</taxon>
        <taxon>Eubacteriales</taxon>
        <taxon>Symbiobacteriaceae</taxon>
        <taxon>Symbiobacterium</taxon>
    </lineage>
</organism>
<gene>
    <name evidence="2" type="ordered locus">STH1016</name>
</gene>
<sequence length="153" mass="16795">MSARLPRQHVYRSGHGCVRSTEARHPSQWDLDPEGWPALERLAGLPHWASACRIVSSTELKAVRTAECLARRNRLPPPEAVSALGERHKGSVVPNHAGVVVRLFRFPSQPAAQGWETVRAALAASTTRSRRWWRPPGGGTSSWSPTASCCRSS</sequence>
<dbReference type="HOGENOM" id="CLU_1712343_0_0_9"/>
<evidence type="ECO:0000313" key="3">
    <source>
        <dbReference type="Proteomes" id="UP000000417"/>
    </source>
</evidence>
<dbReference type="Proteomes" id="UP000000417">
    <property type="component" value="Chromosome"/>
</dbReference>
<feature type="region of interest" description="Disordered" evidence="1">
    <location>
        <begin position="126"/>
        <end position="153"/>
    </location>
</feature>
<dbReference type="KEGG" id="sth:STH1016"/>
<feature type="compositionally biased region" description="Polar residues" evidence="1">
    <location>
        <begin position="142"/>
        <end position="153"/>
    </location>
</feature>
<accession>Q67QP2</accession>
<evidence type="ECO:0000256" key="1">
    <source>
        <dbReference type="SAM" id="MobiDB-lite"/>
    </source>
</evidence>
<dbReference type="InterPro" id="IPR029033">
    <property type="entry name" value="His_PPase_superfam"/>
</dbReference>
<dbReference type="EMBL" id="AP006840">
    <property type="protein sequence ID" value="BAD40001.1"/>
    <property type="molecule type" value="Genomic_DNA"/>
</dbReference>
<dbReference type="AlphaFoldDB" id="Q67QP2"/>
<reference evidence="2 3" key="1">
    <citation type="journal article" date="2004" name="Nucleic Acids Res.">
        <title>Genome sequence of Symbiobacterium thermophilum, an uncultivable bacterium that depends on microbial commensalism.</title>
        <authorList>
            <person name="Ueda K."/>
            <person name="Yamashita A."/>
            <person name="Ishikawa J."/>
            <person name="Shimada M."/>
            <person name="Watsuji T."/>
            <person name="Morimura K."/>
            <person name="Ikeda H."/>
            <person name="Hattori M."/>
            <person name="Beppu T."/>
        </authorList>
    </citation>
    <scope>NUCLEOTIDE SEQUENCE [LARGE SCALE GENOMIC DNA]</scope>
    <source>
        <strain evidence="3">T / IAM 14863</strain>
    </source>
</reference>
<dbReference type="SUPFAM" id="SSF53254">
    <property type="entry name" value="Phosphoglycerate mutase-like"/>
    <property type="match status" value="1"/>
</dbReference>
<dbReference type="STRING" id="292459.STH1016"/>
<dbReference type="Gene3D" id="3.40.50.1240">
    <property type="entry name" value="Phosphoglycerate mutase-like"/>
    <property type="match status" value="1"/>
</dbReference>